<dbReference type="Proteomes" id="UP000722111">
    <property type="component" value="Unassembled WGS sequence"/>
</dbReference>
<dbReference type="PANTHER" id="PTHR32114">
    <property type="entry name" value="ABC TRANSPORTER ABCH.3"/>
    <property type="match status" value="1"/>
</dbReference>
<evidence type="ECO:0000256" key="1">
    <source>
        <dbReference type="SAM" id="Coils"/>
    </source>
</evidence>
<gene>
    <name evidence="3" type="ORF">H8F23_06265</name>
</gene>
<dbReference type="Gene3D" id="3.40.50.300">
    <property type="entry name" value="P-loop containing nucleotide triphosphate hydrolases"/>
    <property type="match status" value="1"/>
</dbReference>
<dbReference type="InterPro" id="IPR026866">
    <property type="entry name" value="CR006_AAA"/>
</dbReference>
<dbReference type="RefSeq" id="WP_194933766.1">
    <property type="nucleotide sequence ID" value="NZ_JACOPX010000004.1"/>
</dbReference>
<evidence type="ECO:0000259" key="2">
    <source>
        <dbReference type="Pfam" id="PF13166"/>
    </source>
</evidence>
<name>A0ABS0BH04_9PSED</name>
<feature type="coiled-coil region" evidence="1">
    <location>
        <begin position="354"/>
        <end position="381"/>
    </location>
</feature>
<dbReference type="PANTHER" id="PTHR32114:SF2">
    <property type="entry name" value="ABC TRANSPORTER ABCH.3"/>
    <property type="match status" value="1"/>
</dbReference>
<comment type="caution">
    <text evidence="3">The sequence shown here is derived from an EMBL/GenBank/DDBJ whole genome shotgun (WGS) entry which is preliminary data.</text>
</comment>
<evidence type="ECO:0000313" key="3">
    <source>
        <dbReference type="EMBL" id="MBF6032848.1"/>
    </source>
</evidence>
<evidence type="ECO:0000313" key="4">
    <source>
        <dbReference type="Proteomes" id="UP000722111"/>
    </source>
</evidence>
<proteinExistence type="predicted"/>
<keyword evidence="4" id="KW-1185">Reference proteome</keyword>
<organism evidence="3 4">
    <name type="scientific">Pseudomonas neuropathica</name>
    <dbReference type="NCBI Taxonomy" id="2730425"/>
    <lineage>
        <taxon>Bacteria</taxon>
        <taxon>Pseudomonadati</taxon>
        <taxon>Pseudomonadota</taxon>
        <taxon>Gammaproteobacteria</taxon>
        <taxon>Pseudomonadales</taxon>
        <taxon>Pseudomonadaceae</taxon>
        <taxon>Pseudomonas</taxon>
    </lineage>
</organism>
<protein>
    <submittedName>
        <fullName evidence="3">AAA family ATPase</fullName>
    </submittedName>
</protein>
<keyword evidence="1" id="KW-0175">Coiled coil</keyword>
<dbReference type="Pfam" id="PF13166">
    <property type="entry name" value="AAA_13"/>
    <property type="match status" value="1"/>
</dbReference>
<dbReference type="EMBL" id="JACOPX010000004">
    <property type="protein sequence ID" value="MBF6032848.1"/>
    <property type="molecule type" value="Genomic_DNA"/>
</dbReference>
<dbReference type="SUPFAM" id="SSF52540">
    <property type="entry name" value="P-loop containing nucleoside triphosphate hydrolases"/>
    <property type="match status" value="1"/>
</dbReference>
<accession>A0ABS0BH04</accession>
<sequence length="717" mass="81894">MLEKILLRNVSSYSSDAAVSIAPLRRVSLFYGQNGTGKTTIGNFLQAPGEACYGACGVEPVKADREVLVYNHHFMEKNFQEATSQPGVFTLNEGNIEAKEALAAAEASIADLTITHDAEMEKGVNSKKVHDAAYEVLLESVWKPKREFDGTALTYCFKSLNTRERLLEAVRNVPLVTSTDTAQGLLAEAAALKETSDQELQGIAPLAFQVQNLEGDPILQEVITGSGDSYLSAFIQHLGNSDWVKHALRYEAEAHDKCPLCQQTLPPDFYAEVRKVFDKTYEERLDVLRQLEARYRGGVEQFLRRCESPEYQHQAIKLHVTKLQAAFQKNLQVITEKIASPSLIITLDSSAPLMAQLNGEIAAEQQKIDEINAKIKNRKQHEESIKRRFWSWYRGACNAFFVTFDKVEKAQSRFRQVAKDEVQTLRSRIQEQQEIVRTSRASITNTDQAVENIRYWLRMLGLKGFELIKEEGSVPQYRLERPTQTEGVFKTLSEGEKTLISFLYFLEVCNGEMGSGAGKLKSDRIIVIDDPISSLSHNYVYDIASLIRREVLMPKERFKQVIILTHNLFFFHEMVKLLKEDGEKAFALFRITKSEYSSVVAMEEREIQNDYQACWQTIKDALQGRTSPNVLPNMMRNILEYYFSFVHQTPTLRQALMKLSENKPEFRAFFRYINRESHTDSVNITDFGEIDPATFIDRFKDVFVETKFEAHFDKMMA</sequence>
<dbReference type="InterPro" id="IPR027417">
    <property type="entry name" value="P-loop_NTPase"/>
</dbReference>
<feature type="domain" description="Protein CR006 P-loop" evidence="2">
    <location>
        <begin position="11"/>
        <end position="703"/>
    </location>
</feature>
<reference evidence="3 4" key="1">
    <citation type="submission" date="2020-08" db="EMBL/GenBank/DDBJ databases">
        <title>Description of novel Pseudomonas species.</title>
        <authorList>
            <person name="Duman M."/>
            <person name="Mulet M."/>
            <person name="Altun S."/>
            <person name="Saticioglu I.B."/>
            <person name="Lalucat J."/>
            <person name="Garcia-Valdes E."/>
        </authorList>
    </citation>
    <scope>NUCLEOTIDE SEQUENCE [LARGE SCALE GENOMIC DNA]</scope>
    <source>
        <strain evidence="3 4">P155</strain>
    </source>
</reference>